<organism evidence="5 6">
    <name type="scientific">Alicyclobacillus tolerans</name>
    <dbReference type="NCBI Taxonomy" id="90970"/>
    <lineage>
        <taxon>Bacteria</taxon>
        <taxon>Bacillati</taxon>
        <taxon>Bacillota</taxon>
        <taxon>Bacilli</taxon>
        <taxon>Bacillales</taxon>
        <taxon>Alicyclobacillaceae</taxon>
        <taxon>Alicyclobacillus</taxon>
    </lineage>
</organism>
<dbReference type="GO" id="GO:0070181">
    <property type="term" value="F:small ribosomal subunit rRNA binding"/>
    <property type="evidence" value="ECO:0007669"/>
    <property type="project" value="TreeGrafter"/>
</dbReference>
<dbReference type="HAMAP" id="MF_00360">
    <property type="entry name" value="Ribosomal_bS6"/>
    <property type="match status" value="1"/>
</dbReference>
<comment type="similarity">
    <text evidence="1 4">Belongs to the bacterial ribosomal protein bS6 family.</text>
</comment>
<keyword evidence="4" id="KW-0699">rRNA-binding</keyword>
<gene>
    <name evidence="4" type="primary">rpsF</name>
    <name evidence="5" type="ORF">SAMN05443507_11551</name>
</gene>
<dbReference type="InterPro" id="IPR000529">
    <property type="entry name" value="Ribosomal_bS6"/>
</dbReference>
<reference evidence="6" key="1">
    <citation type="submission" date="2016-11" db="EMBL/GenBank/DDBJ databases">
        <authorList>
            <person name="Varghese N."/>
            <person name="Submissions S."/>
        </authorList>
    </citation>
    <scope>NUCLEOTIDE SEQUENCE [LARGE SCALE GENOMIC DNA]</scope>
    <source>
        <strain evidence="6">USBA-503</strain>
    </source>
</reference>
<dbReference type="SUPFAM" id="SSF54995">
    <property type="entry name" value="Ribosomal protein S6"/>
    <property type="match status" value="1"/>
</dbReference>
<dbReference type="CDD" id="cd00473">
    <property type="entry name" value="bS6"/>
    <property type="match status" value="1"/>
</dbReference>
<dbReference type="InterPro" id="IPR035980">
    <property type="entry name" value="Ribosomal_bS6_sf"/>
</dbReference>
<dbReference type="OrthoDB" id="9812702at2"/>
<dbReference type="AlphaFoldDB" id="A0A1M6T2J0"/>
<evidence type="ECO:0000256" key="2">
    <source>
        <dbReference type="ARBA" id="ARBA00035104"/>
    </source>
</evidence>
<keyword evidence="4 5" id="KW-0689">Ribosomal protein</keyword>
<evidence type="ECO:0000256" key="1">
    <source>
        <dbReference type="ARBA" id="ARBA00009512"/>
    </source>
</evidence>
<dbReference type="Proteomes" id="UP000184016">
    <property type="component" value="Unassembled WGS sequence"/>
</dbReference>
<dbReference type="EMBL" id="FRAF01000015">
    <property type="protein sequence ID" value="SHK51151.1"/>
    <property type="molecule type" value="Genomic_DNA"/>
</dbReference>
<dbReference type="InterPro" id="IPR014717">
    <property type="entry name" value="Transl_elong_EF1B/ribsomal_bS6"/>
</dbReference>
<dbReference type="InterPro" id="IPR020814">
    <property type="entry name" value="Ribosomal_S6_plastid/chlpt"/>
</dbReference>
<dbReference type="GO" id="GO:1990904">
    <property type="term" value="C:ribonucleoprotein complex"/>
    <property type="evidence" value="ECO:0007669"/>
    <property type="project" value="UniProtKB-KW"/>
</dbReference>
<dbReference type="GO" id="GO:0005737">
    <property type="term" value="C:cytoplasm"/>
    <property type="evidence" value="ECO:0007669"/>
    <property type="project" value="UniProtKB-ARBA"/>
</dbReference>
<evidence type="ECO:0000256" key="3">
    <source>
        <dbReference type="ARBA" id="ARBA00035294"/>
    </source>
</evidence>
<keyword evidence="6" id="KW-1185">Reference proteome</keyword>
<comment type="function">
    <text evidence="2 4">Binds together with bS18 to 16S ribosomal RNA.</text>
</comment>
<dbReference type="PANTHER" id="PTHR21011:SF1">
    <property type="entry name" value="SMALL RIBOSOMAL SUBUNIT PROTEIN BS6M"/>
    <property type="match status" value="1"/>
</dbReference>
<name>A0A1M6T2J0_9BACL</name>
<protein>
    <recommendedName>
        <fullName evidence="3 4">Small ribosomal subunit protein bS6</fullName>
    </recommendedName>
</protein>
<dbReference type="NCBIfam" id="TIGR00166">
    <property type="entry name" value="S6"/>
    <property type="match status" value="1"/>
</dbReference>
<dbReference type="RefSeq" id="WP_072874387.1">
    <property type="nucleotide sequence ID" value="NZ_FRAF01000015.1"/>
</dbReference>
<keyword evidence="4" id="KW-0694">RNA-binding</keyword>
<dbReference type="Gene3D" id="3.30.70.60">
    <property type="match status" value="1"/>
</dbReference>
<dbReference type="Pfam" id="PF01250">
    <property type="entry name" value="Ribosomal_S6"/>
    <property type="match status" value="1"/>
</dbReference>
<evidence type="ECO:0000256" key="4">
    <source>
        <dbReference type="HAMAP-Rule" id="MF_00360"/>
    </source>
</evidence>
<evidence type="ECO:0000313" key="6">
    <source>
        <dbReference type="Proteomes" id="UP000184016"/>
    </source>
</evidence>
<dbReference type="PANTHER" id="PTHR21011">
    <property type="entry name" value="MITOCHONDRIAL 28S RIBOSOMAL PROTEIN S6"/>
    <property type="match status" value="1"/>
</dbReference>
<dbReference type="STRING" id="1830138.SAMN05443507_11551"/>
<evidence type="ECO:0000313" key="5">
    <source>
        <dbReference type="EMBL" id="SHK51151.1"/>
    </source>
</evidence>
<dbReference type="GO" id="GO:0006412">
    <property type="term" value="P:translation"/>
    <property type="evidence" value="ECO:0007669"/>
    <property type="project" value="UniProtKB-UniRule"/>
</dbReference>
<dbReference type="GO" id="GO:0003735">
    <property type="term" value="F:structural constituent of ribosome"/>
    <property type="evidence" value="ECO:0007669"/>
    <property type="project" value="InterPro"/>
</dbReference>
<keyword evidence="4" id="KW-0687">Ribonucleoprotein</keyword>
<sequence length="95" mass="11376">MRQYETMYILKPELESEQISSLVEKYQSLVTEHGGQIDELQEIGKRRLAYEIDRHREGFYVLMKYSSDTDVTNELERVMRIEDNVLRYLTVRLGE</sequence>
<accession>A0A1M6T2J0</accession>
<proteinExistence type="inferred from homology"/>
<dbReference type="GO" id="GO:0005840">
    <property type="term" value="C:ribosome"/>
    <property type="evidence" value="ECO:0007669"/>
    <property type="project" value="UniProtKB-KW"/>
</dbReference>